<dbReference type="SUPFAM" id="SSF82607">
    <property type="entry name" value="YbaB-like"/>
    <property type="match status" value="1"/>
</dbReference>
<dbReference type="EMBL" id="CP001958">
    <property type="protein sequence ID" value="ADG97261.1"/>
    <property type="molecule type" value="Genomic_DNA"/>
</dbReference>
<evidence type="ECO:0000313" key="3">
    <source>
        <dbReference type="Proteomes" id="UP000002247"/>
    </source>
</evidence>
<feature type="compositionally biased region" description="Low complexity" evidence="1">
    <location>
        <begin position="118"/>
        <end position="131"/>
    </location>
</feature>
<dbReference type="AlphaFoldDB" id="D6ZDJ7"/>
<sequence length="148" mass="15848">MTNHDPALVARVDELRAKQRRAQEALAKVRGKGYGLNAAIVVELDAEGNLARCEVTDAASGLSGESVAGGFRCAYNEARKNVQQQVAEIMGEFETDHDAAAAIKEIQAYFGVEPVEASATSSGSGAELSTTEHGDDEWEPPQSWLRKT</sequence>
<dbReference type="Proteomes" id="UP000002247">
    <property type="component" value="Chromosome"/>
</dbReference>
<organism evidence="2 3">
    <name type="scientific">Segniliparus rotundus (strain ATCC BAA-972 / CDC 1076 / CIP 108378 / DSM 44985 / JCM 13578)</name>
    <dbReference type="NCBI Taxonomy" id="640132"/>
    <lineage>
        <taxon>Bacteria</taxon>
        <taxon>Bacillati</taxon>
        <taxon>Actinomycetota</taxon>
        <taxon>Actinomycetes</taxon>
        <taxon>Mycobacteriales</taxon>
        <taxon>Segniliparaceae</taxon>
        <taxon>Segniliparus</taxon>
    </lineage>
</organism>
<dbReference type="HOGENOM" id="CLU_1795153_0_0_11"/>
<proteinExistence type="predicted"/>
<dbReference type="Gene3D" id="3.30.1310.10">
    <property type="entry name" value="Nucleoid-associated protein YbaB-like domain"/>
    <property type="match status" value="1"/>
</dbReference>
<keyword evidence="3" id="KW-1185">Reference proteome</keyword>
<accession>D6ZDJ7</accession>
<evidence type="ECO:0000313" key="2">
    <source>
        <dbReference type="EMBL" id="ADG97261.1"/>
    </source>
</evidence>
<dbReference type="InterPro" id="IPR036894">
    <property type="entry name" value="YbaB-like_sf"/>
</dbReference>
<feature type="region of interest" description="Disordered" evidence="1">
    <location>
        <begin position="118"/>
        <end position="148"/>
    </location>
</feature>
<name>D6ZDJ7_SEGRD</name>
<dbReference type="RefSeq" id="WP_013137717.1">
    <property type="nucleotide sequence ID" value="NC_014168.1"/>
</dbReference>
<reference evidence="2 3" key="1">
    <citation type="journal article" date="2010" name="Stand. Genomic Sci.">
        <title>Complete genome sequence of Segniliparus rotundus type strain (CDC 1076).</title>
        <authorList>
            <person name="Sikorski J."/>
            <person name="Lapidus A."/>
            <person name="Copeland A."/>
            <person name="Misra M."/>
            <person name="Glavina Del Rio T."/>
            <person name="Nolan M."/>
            <person name="Lucas S."/>
            <person name="Chen F."/>
            <person name="Tice H."/>
            <person name="Cheng J.F."/>
            <person name="Jando M."/>
            <person name="Schneider S."/>
            <person name="Bruce D."/>
            <person name="Goodwin L."/>
            <person name="Pitluck S."/>
            <person name="Liolios K."/>
            <person name="Mikhailova N."/>
            <person name="Pati A."/>
            <person name="Ivanova N."/>
            <person name="Mavromatis K."/>
            <person name="Chen A."/>
            <person name="Palaniappan K."/>
            <person name="Chertkov O."/>
            <person name="Land M."/>
            <person name="Hauser L."/>
            <person name="Chang Y.J."/>
            <person name="Jeffries C.D."/>
            <person name="Brettin T."/>
            <person name="Detter J.C."/>
            <person name="Han C."/>
            <person name="Rohde M."/>
            <person name="Goker M."/>
            <person name="Bristow J."/>
            <person name="Eisen J.A."/>
            <person name="Markowitz V."/>
            <person name="Hugenholtz P."/>
            <person name="Kyrpides N.C."/>
            <person name="Klenk H.P."/>
        </authorList>
    </citation>
    <scope>NUCLEOTIDE SEQUENCE [LARGE SCALE GENOMIC DNA]</scope>
    <source>
        <strain evidence="3">ATCC BAA-972 / CDC 1076 / CIP 108378 / DSM 44985 / JCM 13578</strain>
    </source>
</reference>
<gene>
    <name evidence="2" type="ordered locus">Srot_0782</name>
</gene>
<protein>
    <recommendedName>
        <fullName evidence="4">YbaB/EbfC DNA-binding family protein</fullName>
    </recommendedName>
</protein>
<evidence type="ECO:0000256" key="1">
    <source>
        <dbReference type="SAM" id="MobiDB-lite"/>
    </source>
</evidence>
<evidence type="ECO:0008006" key="4">
    <source>
        <dbReference type="Google" id="ProtNLM"/>
    </source>
</evidence>
<dbReference type="KEGG" id="srt:Srot_0782"/>